<dbReference type="Gene3D" id="3.60.15.10">
    <property type="entry name" value="Ribonuclease Z/Hydroxyacylglutathione hydrolase-like"/>
    <property type="match status" value="1"/>
</dbReference>
<dbReference type="InterPro" id="IPR036866">
    <property type="entry name" value="RibonucZ/Hydroxyglut_hydro"/>
</dbReference>
<dbReference type="PANTHER" id="PTHR30619:SF1">
    <property type="entry name" value="RECOMBINATION PROTEIN 2"/>
    <property type="match status" value="1"/>
</dbReference>
<keyword evidence="1" id="KW-0378">Hydrolase</keyword>
<protein>
    <submittedName>
        <fullName evidence="1">Hydrolase</fullName>
    </submittedName>
</protein>
<keyword evidence="2" id="KW-1185">Reference proteome</keyword>
<dbReference type="SUPFAM" id="SSF56281">
    <property type="entry name" value="Metallo-hydrolase/oxidoreductase"/>
    <property type="match status" value="1"/>
</dbReference>
<sequence>MKWFCLFLITFSASHVLHIPAQKFFIVWNVGQGQWTTAVTPNACYHFDMGGEFFPMGKILQQCRLKANLAFLSHWDWDHVGGLQKVKKNLPLCIGLRPLGPASKKKRRLLAGFSDCDKKSIPELYKWQPRGFKNANEQSQVILYNQVLLPGDSPGEHEKQWLDQSWISRTKHFILGHHGSNTSTSMELLKRLPDGIQAISSARWARYKHPHSSVELRLSQARIPLLRTEDWGNIWIDQ</sequence>
<dbReference type="GO" id="GO:0016787">
    <property type="term" value="F:hydrolase activity"/>
    <property type="evidence" value="ECO:0007669"/>
    <property type="project" value="UniProtKB-KW"/>
</dbReference>
<dbReference type="PANTHER" id="PTHR30619">
    <property type="entry name" value="DNA INTERNALIZATION/COMPETENCE PROTEIN COMEC/REC2"/>
    <property type="match status" value="1"/>
</dbReference>
<organism evidence="1 2">
    <name type="scientific">Bdellovibrio reynosensis</name>
    <dbReference type="NCBI Taxonomy" id="2835041"/>
    <lineage>
        <taxon>Bacteria</taxon>
        <taxon>Pseudomonadati</taxon>
        <taxon>Bdellovibrionota</taxon>
        <taxon>Bdellovibrionia</taxon>
        <taxon>Bdellovibrionales</taxon>
        <taxon>Pseudobdellovibrionaceae</taxon>
        <taxon>Bdellovibrio</taxon>
    </lineage>
</organism>
<reference evidence="1" key="1">
    <citation type="submission" date="2022-03" db="EMBL/GenBank/DDBJ databases">
        <title>Genome Identification and Characterization of new species Bdellovibrio reynosense LBG001 sp. nov. from a Mexico soil sample.</title>
        <authorList>
            <person name="Camilli A."/>
            <person name="Ajao Y."/>
            <person name="Guo X."/>
        </authorList>
    </citation>
    <scope>NUCLEOTIDE SEQUENCE</scope>
    <source>
        <strain evidence="1">LBG001</strain>
    </source>
</reference>
<evidence type="ECO:0000313" key="1">
    <source>
        <dbReference type="EMBL" id="UOF01650.1"/>
    </source>
</evidence>
<accession>A0ABY4C9P4</accession>
<proteinExistence type="predicted"/>
<dbReference type="InterPro" id="IPR052159">
    <property type="entry name" value="Competence_DNA_uptake"/>
</dbReference>
<dbReference type="EMBL" id="CP093442">
    <property type="protein sequence ID" value="UOF01650.1"/>
    <property type="molecule type" value="Genomic_DNA"/>
</dbReference>
<dbReference type="Proteomes" id="UP000830116">
    <property type="component" value="Chromosome"/>
</dbReference>
<dbReference type="RefSeq" id="WP_243538215.1">
    <property type="nucleotide sequence ID" value="NZ_CP093442.1"/>
</dbReference>
<gene>
    <name evidence="1" type="ORF">MNR06_01620</name>
</gene>
<evidence type="ECO:0000313" key="2">
    <source>
        <dbReference type="Proteomes" id="UP000830116"/>
    </source>
</evidence>
<name>A0ABY4C9P4_9BACT</name>